<dbReference type="Gene3D" id="3.30.565.40">
    <property type="entry name" value="Fervidobacterium nodosum Rt17-B1 like"/>
    <property type="match status" value="1"/>
</dbReference>
<reference evidence="4 5" key="1">
    <citation type="submission" date="2022-06" db="EMBL/GenBank/DDBJ databases">
        <title>Isolation of gut microbiota from human fecal samples.</title>
        <authorList>
            <person name="Pamer E.G."/>
            <person name="Barat B."/>
            <person name="Waligurski E."/>
            <person name="Medina S."/>
            <person name="Paddock L."/>
            <person name="Mostad J."/>
        </authorList>
    </citation>
    <scope>NUCLEOTIDE SEQUENCE [LARGE SCALE GENOMIC DNA]</scope>
    <source>
        <strain evidence="4 5">DFI.7.95</strain>
    </source>
</reference>
<dbReference type="PROSITE" id="PS51677">
    <property type="entry name" value="NODB"/>
    <property type="match status" value="1"/>
</dbReference>
<dbReference type="Pfam" id="PF01522">
    <property type="entry name" value="Polysacc_deac_1"/>
    <property type="match status" value="1"/>
</dbReference>
<dbReference type="Gene3D" id="3.90.640.20">
    <property type="entry name" value="Heat-shock cognate protein, ATPase"/>
    <property type="match status" value="1"/>
</dbReference>
<dbReference type="Proteomes" id="UP001524478">
    <property type="component" value="Unassembled WGS sequence"/>
</dbReference>
<comment type="caution">
    <text evidence="4">The sequence shown here is derived from an EMBL/GenBank/DDBJ whole genome shotgun (WGS) entry which is preliminary data.</text>
</comment>
<dbReference type="CDD" id="cd10954">
    <property type="entry name" value="CE4_CtAXE_like"/>
    <property type="match status" value="1"/>
</dbReference>
<name>A0ABT1SFY9_9FIRM</name>
<keyword evidence="1" id="KW-0479">Metal-binding</keyword>
<protein>
    <submittedName>
        <fullName evidence="4">Polysaccharide deacetylase family protein</fullName>
    </submittedName>
</protein>
<dbReference type="PANTHER" id="PTHR10587:SF133">
    <property type="entry name" value="CHITIN DEACETYLASE 1-RELATED"/>
    <property type="match status" value="1"/>
</dbReference>
<organism evidence="4 5">
    <name type="scientific">Tissierella carlieri</name>
    <dbReference type="NCBI Taxonomy" id="689904"/>
    <lineage>
        <taxon>Bacteria</taxon>
        <taxon>Bacillati</taxon>
        <taxon>Bacillota</taxon>
        <taxon>Tissierellia</taxon>
        <taxon>Tissierellales</taxon>
        <taxon>Tissierellaceae</taxon>
        <taxon>Tissierella</taxon>
    </lineage>
</organism>
<evidence type="ECO:0000259" key="3">
    <source>
        <dbReference type="PROSITE" id="PS51677"/>
    </source>
</evidence>
<evidence type="ECO:0000313" key="4">
    <source>
        <dbReference type="EMBL" id="MCQ4925381.1"/>
    </source>
</evidence>
<dbReference type="RefSeq" id="WP_256312868.1">
    <property type="nucleotide sequence ID" value="NZ_JANGAC010000021.1"/>
</dbReference>
<dbReference type="InterPro" id="IPR021729">
    <property type="entry name" value="DUF3298"/>
</dbReference>
<dbReference type="Gene3D" id="3.20.20.370">
    <property type="entry name" value="Glycoside hydrolase/deacetylase"/>
    <property type="match status" value="1"/>
</dbReference>
<dbReference type="InterPro" id="IPR037126">
    <property type="entry name" value="PdaC/RsiV-like_sf"/>
</dbReference>
<evidence type="ECO:0000313" key="5">
    <source>
        <dbReference type="Proteomes" id="UP001524478"/>
    </source>
</evidence>
<accession>A0ABT1SFY9</accession>
<sequence length="488" mass="56250">MRKILSFILILFITISLINYIKKDTAPIYSNNLIPKEEMDTPLQTSITRTKRKDLGEIETIIEYGDYSSLAAHYPIFGIESIDSTIKDMVQGYINNFYREIENNTSNRKLKSELNIDFDMYITQDDIVSLKFSIMESMSYNAHPNTSIKTFVINLGKEEFISLDDIFKGEYLSMLSEIIINHFSDDEEYKEYIETDLFKEKLASAKENLDKFVVQENSIILFFEKYELFAGSFGEQEVEISYRDLKGYLKKELEDLVEEPSDSIVEENRTEKPKEIVEGETRIIDSEKPMVCLTFDDGPNEKTTIPILDTLKKHNSVGTFFVLGNRVSHNKEILERMIAEGSEVGNHTYNHKKLTSLSTKDVKWQIKSTQDAIDAIAISPKVMRPTYGAYDDTLKSTLDMPMILWSIDTLDWKYRDTNRVVKSILDNVTDGDIILMHDLYESTANAVEKVVPELIDRGFQLVTVSELYEARGKTLESGKTYNHVHKNR</sequence>
<dbReference type="InterPro" id="IPR002509">
    <property type="entry name" value="NODB_dom"/>
</dbReference>
<keyword evidence="5" id="KW-1185">Reference proteome</keyword>
<evidence type="ECO:0000256" key="1">
    <source>
        <dbReference type="ARBA" id="ARBA00022723"/>
    </source>
</evidence>
<dbReference type="EMBL" id="JANGAC010000021">
    <property type="protein sequence ID" value="MCQ4925381.1"/>
    <property type="molecule type" value="Genomic_DNA"/>
</dbReference>
<dbReference type="Pfam" id="PF11738">
    <property type="entry name" value="DUF3298"/>
    <property type="match status" value="1"/>
</dbReference>
<keyword evidence="2" id="KW-0378">Hydrolase</keyword>
<evidence type="ECO:0000256" key="2">
    <source>
        <dbReference type="ARBA" id="ARBA00022801"/>
    </source>
</evidence>
<dbReference type="SUPFAM" id="SSF88713">
    <property type="entry name" value="Glycoside hydrolase/deacetylase"/>
    <property type="match status" value="1"/>
</dbReference>
<gene>
    <name evidence="4" type="ORF">NE686_19915</name>
</gene>
<feature type="domain" description="NodB homology" evidence="3">
    <location>
        <begin position="289"/>
        <end position="462"/>
    </location>
</feature>
<proteinExistence type="predicted"/>
<dbReference type="InterPro" id="IPR050248">
    <property type="entry name" value="Polysacc_deacetylase_ArnD"/>
</dbReference>
<dbReference type="PANTHER" id="PTHR10587">
    <property type="entry name" value="GLYCOSYL TRANSFERASE-RELATED"/>
    <property type="match status" value="1"/>
</dbReference>
<dbReference type="InterPro" id="IPR011330">
    <property type="entry name" value="Glyco_hydro/deAcase_b/a-brl"/>
</dbReference>